<dbReference type="AlphaFoldDB" id="A0AAV4NXA3"/>
<protein>
    <submittedName>
        <fullName evidence="1">Uncharacterized protein</fullName>
    </submittedName>
</protein>
<reference evidence="1 2" key="1">
    <citation type="submission" date="2021-06" db="EMBL/GenBank/DDBJ databases">
        <title>Caerostris extrusa draft genome.</title>
        <authorList>
            <person name="Kono N."/>
            <person name="Arakawa K."/>
        </authorList>
    </citation>
    <scope>NUCLEOTIDE SEQUENCE [LARGE SCALE GENOMIC DNA]</scope>
</reference>
<dbReference type="EMBL" id="BPLR01003782">
    <property type="protein sequence ID" value="GIX88566.1"/>
    <property type="molecule type" value="Genomic_DNA"/>
</dbReference>
<evidence type="ECO:0000313" key="1">
    <source>
        <dbReference type="EMBL" id="GIX88566.1"/>
    </source>
</evidence>
<accession>A0AAV4NXA3</accession>
<dbReference type="Proteomes" id="UP001054945">
    <property type="component" value="Unassembled WGS sequence"/>
</dbReference>
<keyword evidence="2" id="KW-1185">Reference proteome</keyword>
<name>A0AAV4NXA3_CAEEX</name>
<comment type="caution">
    <text evidence="1">The sequence shown here is derived from an EMBL/GenBank/DDBJ whole genome shotgun (WGS) entry which is preliminary data.</text>
</comment>
<proteinExistence type="predicted"/>
<gene>
    <name evidence="1" type="ORF">CEXT_710191</name>
</gene>
<sequence length="115" mass="12958">MGVITRVIIPDSFAESASLEEQWGSAVANRMNNGGEFGQDKCTREDLHMKFMARFRMNPANRFYRKAHSKVAVVQSTAKLFRPPLTSAPWGKRNFDSGLSAQQFHLVYGLNLPPQ</sequence>
<evidence type="ECO:0000313" key="2">
    <source>
        <dbReference type="Proteomes" id="UP001054945"/>
    </source>
</evidence>
<organism evidence="1 2">
    <name type="scientific">Caerostris extrusa</name>
    <name type="common">Bark spider</name>
    <name type="synonym">Caerostris bankana</name>
    <dbReference type="NCBI Taxonomy" id="172846"/>
    <lineage>
        <taxon>Eukaryota</taxon>
        <taxon>Metazoa</taxon>
        <taxon>Ecdysozoa</taxon>
        <taxon>Arthropoda</taxon>
        <taxon>Chelicerata</taxon>
        <taxon>Arachnida</taxon>
        <taxon>Araneae</taxon>
        <taxon>Araneomorphae</taxon>
        <taxon>Entelegynae</taxon>
        <taxon>Araneoidea</taxon>
        <taxon>Araneidae</taxon>
        <taxon>Caerostris</taxon>
    </lineage>
</organism>